<gene>
    <name evidence="2" type="ORF">SAMN04489841_0773</name>
</gene>
<reference evidence="3" key="1">
    <citation type="submission" date="2016-10" db="EMBL/GenBank/DDBJ databases">
        <authorList>
            <person name="Varghese N."/>
            <person name="Submissions S."/>
        </authorList>
    </citation>
    <scope>NUCLEOTIDE SEQUENCE [LARGE SCALE GENOMIC DNA]</scope>
    <source>
        <strain evidence="3">DSM 25055</strain>
    </source>
</reference>
<protein>
    <submittedName>
        <fullName evidence="2">Uncharacterized protein</fullName>
    </submittedName>
</protein>
<feature type="transmembrane region" description="Helical" evidence="1">
    <location>
        <begin position="23"/>
        <end position="42"/>
    </location>
</feature>
<sequence length="82" mass="8804">MASFGGSASKEVKDLEDFERKTAAIETVFTLAVLYGSVLQIVPLTGVARYIALLPVLVLLGVALLLGGDNLLDQLRTELTER</sequence>
<keyword evidence="1" id="KW-0472">Membrane</keyword>
<evidence type="ECO:0000313" key="3">
    <source>
        <dbReference type="Proteomes" id="UP000199114"/>
    </source>
</evidence>
<keyword evidence="1" id="KW-1133">Transmembrane helix</keyword>
<proteinExistence type="predicted"/>
<evidence type="ECO:0000313" key="2">
    <source>
        <dbReference type="EMBL" id="SEP89255.1"/>
    </source>
</evidence>
<organism evidence="2 3">
    <name type="scientific">Natrinema salaciae</name>
    <dbReference type="NCBI Taxonomy" id="1186196"/>
    <lineage>
        <taxon>Archaea</taxon>
        <taxon>Methanobacteriati</taxon>
        <taxon>Methanobacteriota</taxon>
        <taxon>Stenosarchaea group</taxon>
        <taxon>Halobacteria</taxon>
        <taxon>Halobacteriales</taxon>
        <taxon>Natrialbaceae</taxon>
        <taxon>Natrinema</taxon>
    </lineage>
</organism>
<dbReference type="EMBL" id="FOFD01000001">
    <property type="protein sequence ID" value="SEP89255.1"/>
    <property type="molecule type" value="Genomic_DNA"/>
</dbReference>
<evidence type="ECO:0000256" key="1">
    <source>
        <dbReference type="SAM" id="Phobius"/>
    </source>
</evidence>
<dbReference type="Proteomes" id="UP000199114">
    <property type="component" value="Unassembled WGS sequence"/>
</dbReference>
<accession>A0A1H9BK04</accession>
<name>A0A1H9BK04_9EURY</name>
<keyword evidence="1" id="KW-0812">Transmembrane</keyword>
<dbReference type="AlphaFoldDB" id="A0A1H9BK04"/>
<dbReference type="RefSeq" id="WP_090613636.1">
    <property type="nucleotide sequence ID" value="NZ_FOFD01000001.1"/>
</dbReference>
<feature type="transmembrane region" description="Helical" evidence="1">
    <location>
        <begin position="48"/>
        <end position="66"/>
    </location>
</feature>
<keyword evidence="3" id="KW-1185">Reference proteome</keyword>